<evidence type="ECO:0000313" key="2">
    <source>
        <dbReference type="Proteomes" id="UP000182360"/>
    </source>
</evidence>
<reference evidence="1 2" key="1">
    <citation type="submission" date="2016-10" db="EMBL/GenBank/DDBJ databases">
        <authorList>
            <person name="de Groot N.N."/>
        </authorList>
    </citation>
    <scope>NUCLEOTIDE SEQUENCE [LARGE SCALE GENOMIC DNA]</scope>
    <source>
        <strain evidence="1 2">B25</strain>
    </source>
</reference>
<evidence type="ECO:0000313" key="1">
    <source>
        <dbReference type="EMBL" id="SEP82184.1"/>
    </source>
</evidence>
<dbReference type="RefSeq" id="WP_074640621.1">
    <property type="nucleotide sequence ID" value="NZ_FOFU01000001.1"/>
</dbReference>
<accession>A0A1H9AZM4</accession>
<keyword evidence="2" id="KW-1185">Reference proteome</keyword>
<protein>
    <submittedName>
        <fullName evidence="1">Uncharacterized protein</fullName>
    </submittedName>
</protein>
<name>A0A1H9AZM4_9SPIR</name>
<proteinExistence type="predicted"/>
<gene>
    <name evidence="1" type="ORF">SAMN04487977_101527</name>
</gene>
<sequence>MTKKELEEKSDVDLVLMILSERKRHVISYSPLGVRLDSIISKLYWERKIEDNKDEQKETL</sequence>
<dbReference type="EMBL" id="FOFU01000001">
    <property type="protein sequence ID" value="SEP82184.1"/>
    <property type="molecule type" value="Genomic_DNA"/>
</dbReference>
<dbReference type="AlphaFoldDB" id="A0A1H9AZM4"/>
<dbReference type="Proteomes" id="UP000182360">
    <property type="component" value="Unassembled WGS sequence"/>
</dbReference>
<organism evidence="1 2">
    <name type="scientific">Treponema bryantii</name>
    <dbReference type="NCBI Taxonomy" id="163"/>
    <lineage>
        <taxon>Bacteria</taxon>
        <taxon>Pseudomonadati</taxon>
        <taxon>Spirochaetota</taxon>
        <taxon>Spirochaetia</taxon>
        <taxon>Spirochaetales</taxon>
        <taxon>Treponemataceae</taxon>
        <taxon>Treponema</taxon>
    </lineage>
</organism>